<dbReference type="EMBL" id="BMJQ01000012">
    <property type="protein sequence ID" value="GGF32949.1"/>
    <property type="molecule type" value="Genomic_DNA"/>
</dbReference>
<dbReference type="CDD" id="cd08414">
    <property type="entry name" value="PBP2_LTTR_aromatics_like"/>
    <property type="match status" value="1"/>
</dbReference>
<comment type="similarity">
    <text evidence="1">Belongs to the LysR transcriptional regulatory family.</text>
</comment>
<dbReference type="GO" id="GO:0003677">
    <property type="term" value="F:DNA binding"/>
    <property type="evidence" value="ECO:0007669"/>
    <property type="project" value="UniProtKB-KW"/>
</dbReference>
<dbReference type="RefSeq" id="WP_189049782.1">
    <property type="nucleotide sequence ID" value="NZ_BMJQ01000012.1"/>
</dbReference>
<dbReference type="SUPFAM" id="SSF46785">
    <property type="entry name" value="Winged helix' DNA-binding domain"/>
    <property type="match status" value="1"/>
</dbReference>
<evidence type="ECO:0000256" key="1">
    <source>
        <dbReference type="ARBA" id="ARBA00009437"/>
    </source>
</evidence>
<dbReference type="PROSITE" id="PS50931">
    <property type="entry name" value="HTH_LYSR"/>
    <property type="match status" value="1"/>
</dbReference>
<dbReference type="FunFam" id="1.10.10.10:FF:000001">
    <property type="entry name" value="LysR family transcriptional regulator"/>
    <property type="match status" value="1"/>
</dbReference>
<dbReference type="PANTHER" id="PTHR30346:SF0">
    <property type="entry name" value="HCA OPERON TRANSCRIPTIONAL ACTIVATOR HCAR"/>
    <property type="match status" value="1"/>
</dbReference>
<dbReference type="AlphaFoldDB" id="A0A8J2YXN1"/>
<keyword evidence="7" id="KW-1185">Reference proteome</keyword>
<keyword evidence="4" id="KW-0804">Transcription</keyword>
<dbReference type="Gene3D" id="1.10.10.10">
    <property type="entry name" value="Winged helix-like DNA-binding domain superfamily/Winged helix DNA-binding domain"/>
    <property type="match status" value="1"/>
</dbReference>
<dbReference type="PANTHER" id="PTHR30346">
    <property type="entry name" value="TRANSCRIPTIONAL DUAL REGULATOR HCAR-RELATED"/>
    <property type="match status" value="1"/>
</dbReference>
<proteinExistence type="inferred from homology"/>
<dbReference type="InterPro" id="IPR036388">
    <property type="entry name" value="WH-like_DNA-bd_sf"/>
</dbReference>
<dbReference type="InterPro" id="IPR005119">
    <property type="entry name" value="LysR_subst-bd"/>
</dbReference>
<dbReference type="SUPFAM" id="SSF53850">
    <property type="entry name" value="Periplasmic binding protein-like II"/>
    <property type="match status" value="1"/>
</dbReference>
<reference evidence="6" key="1">
    <citation type="journal article" date="2014" name="Int. J. Syst. Evol. Microbiol.">
        <title>Complete genome sequence of Corynebacterium casei LMG S-19264T (=DSM 44701T), isolated from a smear-ripened cheese.</title>
        <authorList>
            <consortium name="US DOE Joint Genome Institute (JGI-PGF)"/>
            <person name="Walter F."/>
            <person name="Albersmeier A."/>
            <person name="Kalinowski J."/>
            <person name="Ruckert C."/>
        </authorList>
    </citation>
    <scope>NUCLEOTIDE SEQUENCE</scope>
    <source>
        <strain evidence="6">CGMCC 1.15725</strain>
    </source>
</reference>
<evidence type="ECO:0000256" key="4">
    <source>
        <dbReference type="ARBA" id="ARBA00023163"/>
    </source>
</evidence>
<evidence type="ECO:0000313" key="6">
    <source>
        <dbReference type="EMBL" id="GGF32949.1"/>
    </source>
</evidence>
<gene>
    <name evidence="6" type="ORF">GCM10011611_43920</name>
</gene>
<dbReference type="GO" id="GO:0032993">
    <property type="term" value="C:protein-DNA complex"/>
    <property type="evidence" value="ECO:0007669"/>
    <property type="project" value="TreeGrafter"/>
</dbReference>
<evidence type="ECO:0000256" key="2">
    <source>
        <dbReference type="ARBA" id="ARBA00023015"/>
    </source>
</evidence>
<dbReference type="GO" id="GO:0003700">
    <property type="term" value="F:DNA-binding transcription factor activity"/>
    <property type="evidence" value="ECO:0007669"/>
    <property type="project" value="InterPro"/>
</dbReference>
<name>A0A8J2YXN1_9PROT</name>
<accession>A0A8J2YXN1</accession>
<organism evidence="6 7">
    <name type="scientific">Aliidongia dinghuensis</name>
    <dbReference type="NCBI Taxonomy" id="1867774"/>
    <lineage>
        <taxon>Bacteria</taxon>
        <taxon>Pseudomonadati</taxon>
        <taxon>Pseudomonadota</taxon>
        <taxon>Alphaproteobacteria</taxon>
        <taxon>Rhodospirillales</taxon>
        <taxon>Dongiaceae</taxon>
        <taxon>Aliidongia</taxon>
    </lineage>
</organism>
<dbReference type="Pfam" id="PF00126">
    <property type="entry name" value="HTH_1"/>
    <property type="match status" value="1"/>
</dbReference>
<dbReference type="Pfam" id="PF03466">
    <property type="entry name" value="LysR_substrate"/>
    <property type="match status" value="1"/>
</dbReference>
<evidence type="ECO:0000313" key="7">
    <source>
        <dbReference type="Proteomes" id="UP000646365"/>
    </source>
</evidence>
<feature type="domain" description="HTH lysR-type" evidence="5">
    <location>
        <begin position="1"/>
        <end position="58"/>
    </location>
</feature>
<dbReference type="InterPro" id="IPR000847">
    <property type="entry name" value="LysR_HTH_N"/>
</dbReference>
<sequence>MELRHLRYFLAVAEELNFSRAALRLHIAQPPLSQQIRQLEDELGLQLFERGSRPLRLTEAGRFFKTEALELLAKLDQAIVGTRRIARGDVGWIGIGYVGSAMALLLPQVLRRFHAEHPGVEVLLFEMLVTDQADALLDRRIHVGFVRPVLGHDGLIEETLYEEPMVIAMPVDHPMATRDSVAIAELADEPFVLYGGRTARQVIGGDFILSQLRAGGIEPKIAVESQYVESALGLVAAGMGVALTAAGFRHVPRFGVRFVPVAAPAPSIPMRVVCRGEERSPTVLAFLKIVRDVAGRLPPFWS</sequence>
<keyword evidence="3" id="KW-0238">DNA-binding</keyword>
<dbReference type="Gene3D" id="3.40.190.10">
    <property type="entry name" value="Periplasmic binding protein-like II"/>
    <property type="match status" value="2"/>
</dbReference>
<keyword evidence="2" id="KW-0805">Transcription regulation</keyword>
<comment type="caution">
    <text evidence="6">The sequence shown here is derived from an EMBL/GenBank/DDBJ whole genome shotgun (WGS) entry which is preliminary data.</text>
</comment>
<evidence type="ECO:0000259" key="5">
    <source>
        <dbReference type="PROSITE" id="PS50931"/>
    </source>
</evidence>
<protein>
    <submittedName>
        <fullName evidence="6">LysR family transcriptional regulator</fullName>
    </submittedName>
</protein>
<reference evidence="6" key="2">
    <citation type="submission" date="2020-09" db="EMBL/GenBank/DDBJ databases">
        <authorList>
            <person name="Sun Q."/>
            <person name="Zhou Y."/>
        </authorList>
    </citation>
    <scope>NUCLEOTIDE SEQUENCE</scope>
    <source>
        <strain evidence="6">CGMCC 1.15725</strain>
    </source>
</reference>
<dbReference type="InterPro" id="IPR036390">
    <property type="entry name" value="WH_DNA-bd_sf"/>
</dbReference>
<dbReference type="PRINTS" id="PR00039">
    <property type="entry name" value="HTHLYSR"/>
</dbReference>
<dbReference type="Proteomes" id="UP000646365">
    <property type="component" value="Unassembled WGS sequence"/>
</dbReference>
<evidence type="ECO:0000256" key="3">
    <source>
        <dbReference type="ARBA" id="ARBA00023125"/>
    </source>
</evidence>